<sequence>MKDAQNRQKSYTNKRWKKLVFEVGDRVYLKMALLRGPNRSITATKLSTRYMRPFQIVERVGPVAYRLELPEIMQVFHKVFNVLMLKKCLHRGDDVLVEIPSDLQPNMTVDARPLRVLDRRVNELHRKNIPMMQVLWDCDGVQEETWEPEARMETRFWKWFQKQAAA</sequence>
<evidence type="ECO:0000313" key="3">
    <source>
        <dbReference type="Proteomes" id="UP001558713"/>
    </source>
</evidence>
<protein>
    <recommendedName>
        <fullName evidence="1">Tf2-1-like SH3-like domain-containing protein</fullName>
    </recommendedName>
</protein>
<evidence type="ECO:0000313" key="2">
    <source>
        <dbReference type="EMBL" id="KAL1223483.1"/>
    </source>
</evidence>
<feature type="domain" description="Tf2-1-like SH3-like" evidence="1">
    <location>
        <begin position="24"/>
        <end position="88"/>
    </location>
</feature>
<comment type="caution">
    <text evidence="2">The sequence shown here is derived from an EMBL/GenBank/DDBJ whole genome shotgun (WGS) entry which is preliminary data.</text>
</comment>
<dbReference type="EMBL" id="JBANAX010000074">
    <property type="protein sequence ID" value="KAL1223483.1"/>
    <property type="molecule type" value="Genomic_DNA"/>
</dbReference>
<organism evidence="2 3">
    <name type="scientific">Cardamine amara subsp. amara</name>
    <dbReference type="NCBI Taxonomy" id="228776"/>
    <lineage>
        <taxon>Eukaryota</taxon>
        <taxon>Viridiplantae</taxon>
        <taxon>Streptophyta</taxon>
        <taxon>Embryophyta</taxon>
        <taxon>Tracheophyta</taxon>
        <taxon>Spermatophyta</taxon>
        <taxon>Magnoliopsida</taxon>
        <taxon>eudicotyledons</taxon>
        <taxon>Gunneridae</taxon>
        <taxon>Pentapetalae</taxon>
        <taxon>rosids</taxon>
        <taxon>malvids</taxon>
        <taxon>Brassicales</taxon>
        <taxon>Brassicaceae</taxon>
        <taxon>Cardamineae</taxon>
        <taxon>Cardamine</taxon>
    </lineage>
</organism>
<dbReference type="PANTHER" id="PTHR46148:SF54">
    <property type="entry name" value="RETROTRANSPOSON-LIKE PROTEIN"/>
    <property type="match status" value="1"/>
</dbReference>
<dbReference type="PANTHER" id="PTHR46148">
    <property type="entry name" value="CHROMO DOMAIN-CONTAINING PROTEIN"/>
    <property type="match status" value="1"/>
</dbReference>
<dbReference type="Proteomes" id="UP001558713">
    <property type="component" value="Unassembled WGS sequence"/>
</dbReference>
<dbReference type="AlphaFoldDB" id="A0ABD1C1Z2"/>
<dbReference type="InterPro" id="IPR056924">
    <property type="entry name" value="SH3_Tf2-1"/>
</dbReference>
<reference evidence="2 3" key="1">
    <citation type="submission" date="2024-04" db="EMBL/GenBank/DDBJ databases">
        <title>Genome assembly C_amara_ONT_v2.</title>
        <authorList>
            <person name="Yant L."/>
            <person name="Moore C."/>
            <person name="Slenker M."/>
        </authorList>
    </citation>
    <scope>NUCLEOTIDE SEQUENCE [LARGE SCALE GENOMIC DNA]</scope>
    <source>
        <tissue evidence="2">Leaf</tissue>
    </source>
</reference>
<keyword evidence="3" id="KW-1185">Reference proteome</keyword>
<dbReference type="Pfam" id="PF24626">
    <property type="entry name" value="SH3_Tf2-1"/>
    <property type="match status" value="1"/>
</dbReference>
<gene>
    <name evidence="2" type="ORF">V5N11_003540</name>
</gene>
<name>A0ABD1C1Z2_CARAN</name>
<evidence type="ECO:0000259" key="1">
    <source>
        <dbReference type="Pfam" id="PF24626"/>
    </source>
</evidence>
<proteinExistence type="predicted"/>
<accession>A0ABD1C1Z2</accession>